<dbReference type="Pfam" id="PF01467">
    <property type="entry name" value="CTP_transf_like"/>
    <property type="match status" value="1"/>
</dbReference>
<dbReference type="UniPathway" id="UPA00253">
    <property type="reaction ID" value="UER00332"/>
</dbReference>
<feature type="domain" description="Cytidyltransferase-like" evidence="12">
    <location>
        <begin position="9"/>
        <end position="185"/>
    </location>
</feature>
<evidence type="ECO:0000256" key="8">
    <source>
        <dbReference type="ARBA" id="ARBA00022840"/>
    </source>
</evidence>
<dbReference type="HAMAP" id="MF_00244">
    <property type="entry name" value="NaMN_adenylyltr"/>
    <property type="match status" value="1"/>
</dbReference>
<dbReference type="Gene3D" id="3.40.50.620">
    <property type="entry name" value="HUPs"/>
    <property type="match status" value="1"/>
</dbReference>
<dbReference type="InterPro" id="IPR005248">
    <property type="entry name" value="NadD/NMNAT"/>
</dbReference>
<reference evidence="13 14" key="1">
    <citation type="submission" date="2019-06" db="EMBL/GenBank/DDBJ databases">
        <title>Draft genome of Aliikangiella marina GYP-15.</title>
        <authorList>
            <person name="Wang G."/>
        </authorList>
    </citation>
    <scope>NUCLEOTIDE SEQUENCE [LARGE SCALE GENOMIC DNA]</scope>
    <source>
        <strain evidence="13 14">GYP-15</strain>
    </source>
</reference>
<evidence type="ECO:0000256" key="4">
    <source>
        <dbReference type="ARBA" id="ARBA00022642"/>
    </source>
</evidence>
<name>A0A545T9S9_9GAMM</name>
<dbReference type="InterPro" id="IPR014729">
    <property type="entry name" value="Rossmann-like_a/b/a_fold"/>
</dbReference>
<dbReference type="EC" id="2.7.7.18" evidence="11"/>
<comment type="function">
    <text evidence="1 11">Catalyzes the reversible adenylation of nicotinate mononucleotide (NaMN) to nicotinic acid adenine dinucleotide (NaAD).</text>
</comment>
<keyword evidence="6 11" id="KW-0548">Nucleotidyltransferase</keyword>
<evidence type="ECO:0000256" key="6">
    <source>
        <dbReference type="ARBA" id="ARBA00022695"/>
    </source>
</evidence>
<evidence type="ECO:0000256" key="5">
    <source>
        <dbReference type="ARBA" id="ARBA00022679"/>
    </source>
</evidence>
<sequence length="215" mass="24262">MKRSECEFVFGGTFDPVHLGHLEIVKSIGELAPSCKIRLLPCAIPALKGKPQTSFQHRVNMLSLVAKDYPNVSIDQREFKRCEKSYTLDTLVELQRESSNKLNVFVMGADSLATFESWYRWQEINQFCHLLIFNRADNNDYQLDKLVAAAGFSLVDHLEDLTSKASGLALLHTMPDMPQASSEIRKAIQAGIGLDSLLPQSVIEYISRNHLYESE</sequence>
<evidence type="ECO:0000256" key="3">
    <source>
        <dbReference type="ARBA" id="ARBA00009014"/>
    </source>
</evidence>
<evidence type="ECO:0000256" key="1">
    <source>
        <dbReference type="ARBA" id="ARBA00002324"/>
    </source>
</evidence>
<evidence type="ECO:0000256" key="10">
    <source>
        <dbReference type="ARBA" id="ARBA00048721"/>
    </source>
</evidence>
<evidence type="ECO:0000256" key="7">
    <source>
        <dbReference type="ARBA" id="ARBA00022741"/>
    </source>
</evidence>
<comment type="similarity">
    <text evidence="3 11">Belongs to the NadD family.</text>
</comment>
<evidence type="ECO:0000313" key="13">
    <source>
        <dbReference type="EMBL" id="TQV73971.1"/>
    </source>
</evidence>
<dbReference type="SUPFAM" id="SSF52374">
    <property type="entry name" value="Nucleotidylyl transferase"/>
    <property type="match status" value="1"/>
</dbReference>
<dbReference type="NCBIfam" id="TIGR00125">
    <property type="entry name" value="cyt_tran_rel"/>
    <property type="match status" value="1"/>
</dbReference>
<keyword evidence="5 11" id="KW-0808">Transferase</keyword>
<organism evidence="13 14">
    <name type="scientific">Aliikangiella marina</name>
    <dbReference type="NCBI Taxonomy" id="1712262"/>
    <lineage>
        <taxon>Bacteria</taxon>
        <taxon>Pseudomonadati</taxon>
        <taxon>Pseudomonadota</taxon>
        <taxon>Gammaproteobacteria</taxon>
        <taxon>Oceanospirillales</taxon>
        <taxon>Pleioneaceae</taxon>
        <taxon>Aliikangiella</taxon>
    </lineage>
</organism>
<keyword evidence="7 11" id="KW-0547">Nucleotide-binding</keyword>
<evidence type="ECO:0000313" key="14">
    <source>
        <dbReference type="Proteomes" id="UP000317839"/>
    </source>
</evidence>
<dbReference type="NCBIfam" id="TIGR00482">
    <property type="entry name" value="nicotinate (nicotinamide) nucleotide adenylyltransferase"/>
    <property type="match status" value="1"/>
</dbReference>
<comment type="pathway">
    <text evidence="2 11">Cofactor biosynthesis; NAD(+) biosynthesis; deamido-NAD(+) from nicotinate D-ribonucleotide: step 1/1.</text>
</comment>
<dbReference type="GO" id="GO:0009435">
    <property type="term" value="P:NAD+ biosynthetic process"/>
    <property type="evidence" value="ECO:0007669"/>
    <property type="project" value="UniProtKB-UniRule"/>
</dbReference>
<dbReference type="OrthoDB" id="5295945at2"/>
<dbReference type="Proteomes" id="UP000317839">
    <property type="component" value="Unassembled WGS sequence"/>
</dbReference>
<keyword evidence="14" id="KW-1185">Reference proteome</keyword>
<protein>
    <recommendedName>
        <fullName evidence="11">Probable nicotinate-nucleotide adenylyltransferase</fullName>
        <ecNumber evidence="11">2.7.7.18</ecNumber>
    </recommendedName>
    <alternativeName>
        <fullName evidence="11">Deamido-NAD(+) diphosphorylase</fullName>
    </alternativeName>
    <alternativeName>
        <fullName evidence="11">Deamido-NAD(+) pyrophosphorylase</fullName>
    </alternativeName>
    <alternativeName>
        <fullName evidence="11">Nicotinate mononucleotide adenylyltransferase</fullName>
        <shortName evidence="11">NaMN adenylyltransferase</shortName>
    </alternativeName>
</protein>
<gene>
    <name evidence="11 13" type="primary">nadD</name>
    <name evidence="13" type="ORF">FLL45_14005</name>
</gene>
<keyword evidence="4 11" id="KW-0662">Pyridine nucleotide biosynthesis</keyword>
<proteinExistence type="inferred from homology"/>
<comment type="caution">
    <text evidence="13">The sequence shown here is derived from an EMBL/GenBank/DDBJ whole genome shotgun (WGS) entry which is preliminary data.</text>
</comment>
<dbReference type="GO" id="GO:0004515">
    <property type="term" value="F:nicotinate-nucleotide adenylyltransferase activity"/>
    <property type="evidence" value="ECO:0007669"/>
    <property type="project" value="UniProtKB-UniRule"/>
</dbReference>
<evidence type="ECO:0000256" key="9">
    <source>
        <dbReference type="ARBA" id="ARBA00023027"/>
    </source>
</evidence>
<dbReference type="GO" id="GO:0005524">
    <property type="term" value="F:ATP binding"/>
    <property type="evidence" value="ECO:0007669"/>
    <property type="project" value="UniProtKB-KW"/>
</dbReference>
<evidence type="ECO:0000259" key="12">
    <source>
        <dbReference type="Pfam" id="PF01467"/>
    </source>
</evidence>
<dbReference type="AlphaFoldDB" id="A0A545T9S9"/>
<keyword evidence="8 11" id="KW-0067">ATP-binding</keyword>
<dbReference type="PANTHER" id="PTHR39321:SF3">
    <property type="entry name" value="PHOSPHOPANTETHEINE ADENYLYLTRANSFERASE"/>
    <property type="match status" value="1"/>
</dbReference>
<evidence type="ECO:0000256" key="2">
    <source>
        <dbReference type="ARBA" id="ARBA00005019"/>
    </source>
</evidence>
<keyword evidence="9 11" id="KW-0520">NAD</keyword>
<dbReference type="PANTHER" id="PTHR39321">
    <property type="entry name" value="NICOTINATE-NUCLEOTIDE ADENYLYLTRANSFERASE-RELATED"/>
    <property type="match status" value="1"/>
</dbReference>
<accession>A0A545T9S9</accession>
<dbReference type="EMBL" id="VIKR01000003">
    <property type="protein sequence ID" value="TQV73971.1"/>
    <property type="molecule type" value="Genomic_DNA"/>
</dbReference>
<evidence type="ECO:0000256" key="11">
    <source>
        <dbReference type="HAMAP-Rule" id="MF_00244"/>
    </source>
</evidence>
<comment type="catalytic activity">
    <reaction evidence="10 11">
        <text>nicotinate beta-D-ribonucleotide + ATP + H(+) = deamido-NAD(+) + diphosphate</text>
        <dbReference type="Rhea" id="RHEA:22860"/>
        <dbReference type="ChEBI" id="CHEBI:15378"/>
        <dbReference type="ChEBI" id="CHEBI:30616"/>
        <dbReference type="ChEBI" id="CHEBI:33019"/>
        <dbReference type="ChEBI" id="CHEBI:57502"/>
        <dbReference type="ChEBI" id="CHEBI:58437"/>
        <dbReference type="EC" id="2.7.7.18"/>
    </reaction>
</comment>
<dbReference type="InterPro" id="IPR004821">
    <property type="entry name" value="Cyt_trans-like"/>
</dbReference>
<dbReference type="RefSeq" id="WP_142942678.1">
    <property type="nucleotide sequence ID" value="NZ_VIKR01000003.1"/>
</dbReference>
<dbReference type="CDD" id="cd02165">
    <property type="entry name" value="NMNAT"/>
    <property type="match status" value="1"/>
</dbReference>